<dbReference type="Pfam" id="PF05521">
    <property type="entry name" value="Phage_HCP"/>
    <property type="match status" value="1"/>
</dbReference>
<dbReference type="AlphaFoldDB" id="A0A108CRJ3"/>
<comment type="caution">
    <text evidence="1">The sequence shown here is derived from an EMBL/GenBank/DDBJ whole genome shotgun (WGS) entry which is preliminary data.</text>
</comment>
<dbReference type="NCBIfam" id="TIGR01563">
    <property type="entry name" value="gp16_SPP1"/>
    <property type="match status" value="1"/>
</dbReference>
<proteinExistence type="predicted"/>
<sequence>MNAGKLKRRVRIDRLDPDAQDEYGQAVPAWKSLGTVWASIAQKSGLATISGSAEVGETKVSIRVRYRTDLHEGMRVTLVSHVNGQPVDGEQFKVDAVLVDHAKREHTDLVCLGVDRG</sequence>
<dbReference type="InterPro" id="IPR008767">
    <property type="entry name" value="Phage_SPP1_head-tail_adaptor"/>
</dbReference>
<reference evidence="1 2" key="1">
    <citation type="submission" date="2015-11" db="EMBL/GenBank/DDBJ databases">
        <title>Expanding the genomic diversity of Burkholderia species for the development of highly accurate diagnostics.</title>
        <authorList>
            <person name="Sahl J."/>
            <person name="Keim P."/>
            <person name="Wagner D."/>
        </authorList>
    </citation>
    <scope>NUCLEOTIDE SEQUENCE [LARGE SCALE GENOMIC DNA]</scope>
    <source>
        <strain evidence="1 2">MSMB782WGS</strain>
    </source>
</reference>
<dbReference type="EMBL" id="LPLU01000048">
    <property type="protein sequence ID" value="KWK79425.1"/>
    <property type="molecule type" value="Genomic_DNA"/>
</dbReference>
<dbReference type="Gene3D" id="2.40.10.270">
    <property type="entry name" value="Bacteriophage SPP1 head-tail adaptor protein"/>
    <property type="match status" value="1"/>
</dbReference>
<evidence type="ECO:0000313" key="1">
    <source>
        <dbReference type="EMBL" id="KWK79425.1"/>
    </source>
</evidence>
<evidence type="ECO:0008006" key="3">
    <source>
        <dbReference type="Google" id="ProtNLM"/>
    </source>
</evidence>
<dbReference type="RefSeq" id="WP_060233907.1">
    <property type="nucleotide sequence ID" value="NZ_LPLU01000048.1"/>
</dbReference>
<gene>
    <name evidence="1" type="ORF">WM16_07740</name>
</gene>
<accession>A0A108CRJ3</accession>
<protein>
    <recommendedName>
        <fullName evidence="3">Head-tail adaptor protein</fullName>
    </recommendedName>
</protein>
<name>A0A108CRJ3_9BURK</name>
<evidence type="ECO:0000313" key="2">
    <source>
        <dbReference type="Proteomes" id="UP000065504"/>
    </source>
</evidence>
<dbReference type="Proteomes" id="UP000065504">
    <property type="component" value="Unassembled WGS sequence"/>
</dbReference>
<dbReference type="InterPro" id="IPR038666">
    <property type="entry name" value="SSP1_head-tail_sf"/>
</dbReference>
<organism evidence="1 2">
    <name type="scientific">Burkholderia ubonensis</name>
    <dbReference type="NCBI Taxonomy" id="101571"/>
    <lineage>
        <taxon>Bacteria</taxon>
        <taxon>Pseudomonadati</taxon>
        <taxon>Pseudomonadota</taxon>
        <taxon>Betaproteobacteria</taxon>
        <taxon>Burkholderiales</taxon>
        <taxon>Burkholderiaceae</taxon>
        <taxon>Burkholderia</taxon>
        <taxon>Burkholderia cepacia complex</taxon>
    </lineage>
</organism>